<proteinExistence type="predicted"/>
<comment type="caution">
    <text evidence="1">The sequence shown here is derived from an EMBL/GenBank/DDBJ whole genome shotgun (WGS) entry which is preliminary data.</text>
</comment>
<feature type="non-terminal residue" evidence="1">
    <location>
        <position position="65"/>
    </location>
</feature>
<name>A0A656K1C2_PSESF</name>
<reference evidence="1 2" key="1">
    <citation type="journal article" date="2013" name="PLoS Pathog.">
        <title>Genomic analysis of the Kiwifruit pathogen Pseudomonas syringae pv. actinidiae provides insight into the origins of an emergent plant disease.</title>
        <authorList>
            <person name="McCann H.C."/>
            <person name="Rikkerink E.H."/>
            <person name="Bertels F."/>
            <person name="Fiers M."/>
            <person name="Lu A."/>
            <person name="Rees-George J."/>
            <person name="Andersen M.T."/>
            <person name="Gleave A.P."/>
            <person name="Haubold B."/>
            <person name="Wohlers M.W."/>
            <person name="Guttman D.S."/>
            <person name="Wang P.W."/>
            <person name="Straub C."/>
            <person name="Vanneste J.L."/>
            <person name="Rainey P.B."/>
            <person name="Templeton M.D."/>
        </authorList>
    </citation>
    <scope>NUCLEOTIDE SEQUENCE [LARGE SCALE GENOMIC DNA]</scope>
    <source>
        <strain evidence="1 2">ICMP 19096</strain>
    </source>
</reference>
<accession>A0A656K1C2</accession>
<dbReference type="Proteomes" id="UP000018849">
    <property type="component" value="Unassembled WGS sequence"/>
</dbReference>
<sequence length="65" mass="7163">MTCVLVQRAADDIGRRHPVARQFQRTMAQTGHVQQVLYITVQALGLVAGAFQQLAAILQRNGFAQ</sequence>
<evidence type="ECO:0000313" key="2">
    <source>
        <dbReference type="Proteomes" id="UP000018849"/>
    </source>
</evidence>
<gene>
    <name evidence="1" type="ORF">A245_09156</name>
</gene>
<dbReference type="EMBL" id="AOKF01000753">
    <property type="protein sequence ID" value="EPN65204.1"/>
    <property type="molecule type" value="Genomic_DNA"/>
</dbReference>
<organism evidence="1 2">
    <name type="scientific">Pseudomonas syringae pv. actinidiae ICMP 19096</name>
    <dbReference type="NCBI Taxonomy" id="1194405"/>
    <lineage>
        <taxon>Bacteria</taxon>
        <taxon>Pseudomonadati</taxon>
        <taxon>Pseudomonadota</taxon>
        <taxon>Gammaproteobacteria</taxon>
        <taxon>Pseudomonadales</taxon>
        <taxon>Pseudomonadaceae</taxon>
        <taxon>Pseudomonas</taxon>
        <taxon>Pseudomonas syringae</taxon>
    </lineage>
</organism>
<dbReference type="AlphaFoldDB" id="A0A656K1C2"/>
<evidence type="ECO:0000313" key="1">
    <source>
        <dbReference type="EMBL" id="EPN65204.1"/>
    </source>
</evidence>
<protein>
    <submittedName>
        <fullName evidence="1">Uncharacterized protein</fullName>
    </submittedName>
</protein>